<feature type="region of interest" description="Disordered" evidence="1">
    <location>
        <begin position="72"/>
        <end position="101"/>
    </location>
</feature>
<keyword evidence="3" id="KW-1185">Reference proteome</keyword>
<feature type="compositionally biased region" description="Basic and acidic residues" evidence="1">
    <location>
        <begin position="85"/>
        <end position="95"/>
    </location>
</feature>
<gene>
    <name evidence="2" type="ORF">PR048_005134</name>
</gene>
<proteinExistence type="predicted"/>
<reference evidence="2 3" key="1">
    <citation type="submission" date="2023-02" db="EMBL/GenBank/DDBJ databases">
        <title>LHISI_Scaffold_Assembly.</title>
        <authorList>
            <person name="Stuart O.P."/>
            <person name="Cleave R."/>
            <person name="Magrath M.J.L."/>
            <person name="Mikheyev A.S."/>
        </authorList>
    </citation>
    <scope>NUCLEOTIDE SEQUENCE [LARGE SCALE GENOMIC DNA]</scope>
    <source>
        <strain evidence="2">Daus_M_001</strain>
        <tissue evidence="2">Leg muscle</tissue>
    </source>
</reference>
<evidence type="ECO:0000313" key="2">
    <source>
        <dbReference type="EMBL" id="KAJ8892553.1"/>
    </source>
</evidence>
<dbReference type="EMBL" id="JARBHB010000002">
    <property type="protein sequence ID" value="KAJ8892553.1"/>
    <property type="molecule type" value="Genomic_DNA"/>
</dbReference>
<evidence type="ECO:0000256" key="1">
    <source>
        <dbReference type="SAM" id="MobiDB-lite"/>
    </source>
</evidence>
<dbReference type="Proteomes" id="UP001159363">
    <property type="component" value="Chromosome 2"/>
</dbReference>
<name>A0ABQ9I9G6_9NEOP</name>
<protein>
    <submittedName>
        <fullName evidence="2">Uncharacterized protein</fullName>
    </submittedName>
</protein>
<organism evidence="2 3">
    <name type="scientific">Dryococelus australis</name>
    <dbReference type="NCBI Taxonomy" id="614101"/>
    <lineage>
        <taxon>Eukaryota</taxon>
        <taxon>Metazoa</taxon>
        <taxon>Ecdysozoa</taxon>
        <taxon>Arthropoda</taxon>
        <taxon>Hexapoda</taxon>
        <taxon>Insecta</taxon>
        <taxon>Pterygota</taxon>
        <taxon>Neoptera</taxon>
        <taxon>Polyneoptera</taxon>
        <taxon>Phasmatodea</taxon>
        <taxon>Verophasmatodea</taxon>
        <taxon>Anareolatae</taxon>
        <taxon>Phasmatidae</taxon>
        <taxon>Eurycanthinae</taxon>
        <taxon>Dryococelus</taxon>
    </lineage>
</organism>
<evidence type="ECO:0000313" key="3">
    <source>
        <dbReference type="Proteomes" id="UP001159363"/>
    </source>
</evidence>
<sequence length="101" mass="11270">MWESCRTTPLSPVSPALTFRRRCSIINSHYTLRLSGPRDSCGEFGAPVRRYEETLVVSAVWSCAGMKWVEETGNPRENLPTSGIVRHDSQMRKSGSDPAVD</sequence>
<comment type="caution">
    <text evidence="2">The sequence shown here is derived from an EMBL/GenBank/DDBJ whole genome shotgun (WGS) entry which is preliminary data.</text>
</comment>
<accession>A0ABQ9I9G6</accession>